<sequence length="458" mass="49247">MEAAGGDAGAEADGQALTLHWTLGINKDVVGGVHNLSDAESTDMFYAAAHTGVIFDYTTGVQRLLQGHVNPITATGVSKDKKWIVTADTGPDSMLVVWERETGTPVKTFFNPHPYGVHALDIAPKSQHIATLSAPVPMGDAGATMVGAPGQAGETGRLHMANAEQEAQSISVWDWPGDSDGPVCTASVGTTDVQTCVLFNEWDPQEIGTNGKRRVFFWSWDAGVPFQFYSPALAPRDFKQRIGDYTQTIFLPSSTQAATGTVDGDVVIWDLSLIVDGLTRPDERRAVKIIKLCPDVSLNVLQVHERARVVIGASDGAVRFYDYQFRVQAWFEDLSAGAVKSISFERSGDDDPDEPADQEDFKCPKFLVSTGSALVVLAESKLFYELSPERGAVGEWVGLGEGFARKCQPGRGGTRVGSVGGLQAALRADAEQERWRGWGGADGSAREGWMGVTDSFVC</sequence>
<comment type="subcellular location">
    <subcellularLocation>
        <location evidence="1">Cell projection</location>
        <location evidence="1">Cilium</location>
    </subcellularLocation>
</comment>
<keyword evidence="2" id="KW-0853">WD repeat</keyword>
<comment type="caution">
    <text evidence="6">The sequence shown here is derived from an EMBL/GenBank/DDBJ whole genome shotgun (WGS) entry which is preliminary data.</text>
</comment>
<keyword evidence="7" id="KW-1185">Reference proteome</keyword>
<evidence type="ECO:0000256" key="3">
    <source>
        <dbReference type="ARBA" id="ARBA00022737"/>
    </source>
</evidence>
<evidence type="ECO:0000313" key="6">
    <source>
        <dbReference type="EMBL" id="CAK0831171.1"/>
    </source>
</evidence>
<dbReference type="InterPro" id="IPR001680">
    <property type="entry name" value="WD40_rpt"/>
</dbReference>
<dbReference type="InterPro" id="IPR015943">
    <property type="entry name" value="WD40/YVTN_repeat-like_dom_sf"/>
</dbReference>
<dbReference type="InterPro" id="IPR050630">
    <property type="entry name" value="WD_repeat_EMAP"/>
</dbReference>
<dbReference type="PANTHER" id="PTHR13720:SF13">
    <property type="entry name" value="CILIA- AND FLAGELLA-ASSOCIATED PROTEIN 251"/>
    <property type="match status" value="1"/>
</dbReference>
<name>A0ABN9SHK8_9DINO</name>
<evidence type="ECO:0000256" key="4">
    <source>
        <dbReference type="ARBA" id="ARBA00023273"/>
    </source>
</evidence>
<keyword evidence="3" id="KW-0677">Repeat</keyword>
<evidence type="ECO:0000313" key="7">
    <source>
        <dbReference type="Proteomes" id="UP001189429"/>
    </source>
</evidence>
<proteinExistence type="predicted"/>
<protein>
    <recommendedName>
        <fullName evidence="5">Cilia- and flagella-associated protein 251</fullName>
    </recommendedName>
</protein>
<dbReference type="Pfam" id="PF00400">
    <property type="entry name" value="WD40"/>
    <property type="match status" value="1"/>
</dbReference>
<organism evidence="6 7">
    <name type="scientific">Prorocentrum cordatum</name>
    <dbReference type="NCBI Taxonomy" id="2364126"/>
    <lineage>
        <taxon>Eukaryota</taxon>
        <taxon>Sar</taxon>
        <taxon>Alveolata</taxon>
        <taxon>Dinophyceae</taxon>
        <taxon>Prorocentrales</taxon>
        <taxon>Prorocentraceae</taxon>
        <taxon>Prorocentrum</taxon>
    </lineage>
</organism>
<accession>A0ABN9SHK8</accession>
<dbReference type="Gene3D" id="2.130.10.10">
    <property type="entry name" value="YVTN repeat-like/Quinoprotein amine dehydrogenase"/>
    <property type="match status" value="1"/>
</dbReference>
<evidence type="ECO:0000256" key="2">
    <source>
        <dbReference type="ARBA" id="ARBA00022574"/>
    </source>
</evidence>
<dbReference type="PANTHER" id="PTHR13720">
    <property type="entry name" value="WD-40 REPEAT PROTEIN"/>
    <property type="match status" value="1"/>
</dbReference>
<dbReference type="SUPFAM" id="SSF50978">
    <property type="entry name" value="WD40 repeat-like"/>
    <property type="match status" value="1"/>
</dbReference>
<evidence type="ECO:0000256" key="5">
    <source>
        <dbReference type="ARBA" id="ARBA00040994"/>
    </source>
</evidence>
<gene>
    <name evidence="6" type="ORF">PCOR1329_LOCUS29578</name>
</gene>
<dbReference type="SMART" id="SM00320">
    <property type="entry name" value="WD40"/>
    <property type="match status" value="3"/>
</dbReference>
<keyword evidence="4" id="KW-0966">Cell projection</keyword>
<dbReference type="EMBL" id="CAUYUJ010011137">
    <property type="protein sequence ID" value="CAK0831171.1"/>
    <property type="molecule type" value="Genomic_DNA"/>
</dbReference>
<dbReference type="InterPro" id="IPR036322">
    <property type="entry name" value="WD40_repeat_dom_sf"/>
</dbReference>
<evidence type="ECO:0000256" key="1">
    <source>
        <dbReference type="ARBA" id="ARBA00004138"/>
    </source>
</evidence>
<dbReference type="Proteomes" id="UP001189429">
    <property type="component" value="Unassembled WGS sequence"/>
</dbReference>
<reference evidence="6" key="1">
    <citation type="submission" date="2023-10" db="EMBL/GenBank/DDBJ databases">
        <authorList>
            <person name="Chen Y."/>
            <person name="Shah S."/>
            <person name="Dougan E. K."/>
            <person name="Thang M."/>
            <person name="Chan C."/>
        </authorList>
    </citation>
    <scope>NUCLEOTIDE SEQUENCE [LARGE SCALE GENOMIC DNA]</scope>
</reference>